<dbReference type="SMART" id="SM00834">
    <property type="entry name" value="CxxC_CXXC_SSSS"/>
    <property type="match status" value="1"/>
</dbReference>
<evidence type="ECO:0000313" key="4">
    <source>
        <dbReference type="Proteomes" id="UP000284605"/>
    </source>
</evidence>
<evidence type="ECO:0000259" key="2">
    <source>
        <dbReference type="SMART" id="SM00834"/>
    </source>
</evidence>
<comment type="caution">
    <text evidence="3">The sequence shown here is derived from an EMBL/GenBank/DDBJ whole genome shotgun (WGS) entry which is preliminary data.</text>
</comment>
<gene>
    <name evidence="3" type="ORF">D3874_04495</name>
</gene>
<feature type="region of interest" description="Disordered" evidence="1">
    <location>
        <begin position="95"/>
        <end position="122"/>
    </location>
</feature>
<dbReference type="InterPro" id="IPR013429">
    <property type="entry name" value="Regulatory_FmdB_Zinc_ribbon"/>
</dbReference>
<reference evidence="3 4" key="1">
    <citation type="submission" date="2018-09" db="EMBL/GenBank/DDBJ databases">
        <authorList>
            <person name="Zhu H."/>
        </authorList>
    </citation>
    <scope>NUCLEOTIDE SEQUENCE [LARGE SCALE GENOMIC DNA]</scope>
    <source>
        <strain evidence="3 4">K1W22B-8</strain>
    </source>
</reference>
<dbReference type="OrthoDB" id="9813321at2"/>
<feature type="domain" description="Putative regulatory protein FmdB zinc ribbon" evidence="2">
    <location>
        <begin position="1"/>
        <end position="41"/>
    </location>
</feature>
<dbReference type="NCBIfam" id="TIGR02605">
    <property type="entry name" value="CxxC_CxxC_SSSS"/>
    <property type="match status" value="1"/>
</dbReference>
<dbReference type="EMBL" id="QYUK01000011">
    <property type="protein sequence ID" value="RJF86374.1"/>
    <property type="molecule type" value="Genomic_DNA"/>
</dbReference>
<dbReference type="RefSeq" id="WP_119777012.1">
    <property type="nucleotide sequence ID" value="NZ_QYUK01000011.1"/>
</dbReference>
<evidence type="ECO:0000313" key="3">
    <source>
        <dbReference type="EMBL" id="RJF86374.1"/>
    </source>
</evidence>
<protein>
    <submittedName>
        <fullName evidence="3">Zinc ribbon domain-containing protein</fullName>
    </submittedName>
</protein>
<name>A0A418W8W4_9PROT</name>
<evidence type="ECO:0000256" key="1">
    <source>
        <dbReference type="SAM" id="MobiDB-lite"/>
    </source>
</evidence>
<accession>A0A418W8W4</accession>
<proteinExistence type="predicted"/>
<sequence length="122" mass="13092">MPLYEYDCRDCGPFTELRPMAASANPCPCPDCGGDAPRAFLTAPMLACVGIERRVALETNEKAANRPLTSGEYAAKQAEAGKRRHRSGCSCCGASTKKKSTTVKAPNGAKAFPSKRPWMISH</sequence>
<dbReference type="AlphaFoldDB" id="A0A418W8W4"/>
<dbReference type="Pfam" id="PF09723">
    <property type="entry name" value="Zn_ribbon_8"/>
    <property type="match status" value="1"/>
</dbReference>
<keyword evidence="4" id="KW-1185">Reference proteome</keyword>
<organism evidence="3 4">
    <name type="scientific">Oleomonas cavernae</name>
    <dbReference type="NCBI Taxonomy" id="2320859"/>
    <lineage>
        <taxon>Bacteria</taxon>
        <taxon>Pseudomonadati</taxon>
        <taxon>Pseudomonadota</taxon>
        <taxon>Alphaproteobacteria</taxon>
        <taxon>Acetobacterales</taxon>
        <taxon>Acetobacteraceae</taxon>
        <taxon>Oleomonas</taxon>
    </lineage>
</organism>
<dbReference type="Proteomes" id="UP000284605">
    <property type="component" value="Unassembled WGS sequence"/>
</dbReference>